<keyword evidence="3" id="KW-1185">Reference proteome</keyword>
<protein>
    <submittedName>
        <fullName evidence="2">Uncharacterized protein</fullName>
    </submittedName>
</protein>
<sequence length="110" mass="12257">MAPAWYCKLSARPGQTFGLAAVQFDLMGDGATCPAERGRGESREIDHKAWQAPSPTKLKLKPAHRRAWQGIHQLDLKQEDRAQGRRDAIWKEGLISPANKPQGKTTQQPD</sequence>
<evidence type="ECO:0000256" key="1">
    <source>
        <dbReference type="SAM" id="MobiDB-lite"/>
    </source>
</evidence>
<organism evidence="2 3">
    <name type="scientific">Saguinus oedipus</name>
    <name type="common">Cotton-top tamarin</name>
    <name type="synonym">Oedipomidas oedipus</name>
    <dbReference type="NCBI Taxonomy" id="9490"/>
    <lineage>
        <taxon>Eukaryota</taxon>
        <taxon>Metazoa</taxon>
        <taxon>Chordata</taxon>
        <taxon>Craniata</taxon>
        <taxon>Vertebrata</taxon>
        <taxon>Euteleostomi</taxon>
        <taxon>Mammalia</taxon>
        <taxon>Eutheria</taxon>
        <taxon>Euarchontoglires</taxon>
        <taxon>Primates</taxon>
        <taxon>Haplorrhini</taxon>
        <taxon>Platyrrhini</taxon>
        <taxon>Cebidae</taxon>
        <taxon>Callitrichinae</taxon>
        <taxon>Saguinus</taxon>
    </lineage>
</organism>
<evidence type="ECO:0000313" key="2">
    <source>
        <dbReference type="EMBL" id="KAK2089340.1"/>
    </source>
</evidence>
<reference evidence="2 3" key="1">
    <citation type="submission" date="2023-05" db="EMBL/GenBank/DDBJ databases">
        <title>B98-5 Cell Line De Novo Hybrid Assembly: An Optical Mapping Approach.</title>
        <authorList>
            <person name="Kananen K."/>
            <person name="Auerbach J.A."/>
            <person name="Kautto E."/>
            <person name="Blachly J.S."/>
        </authorList>
    </citation>
    <scope>NUCLEOTIDE SEQUENCE [LARGE SCALE GENOMIC DNA]</scope>
    <source>
        <strain evidence="2">B95-8</strain>
        <tissue evidence="2">Cell line</tissue>
    </source>
</reference>
<dbReference type="Proteomes" id="UP001266305">
    <property type="component" value="Unassembled WGS sequence"/>
</dbReference>
<proteinExistence type="predicted"/>
<name>A0ABQ9TXY0_SAGOE</name>
<dbReference type="EMBL" id="JASSZA010000018">
    <property type="protein sequence ID" value="KAK2089340.1"/>
    <property type="molecule type" value="Genomic_DNA"/>
</dbReference>
<comment type="caution">
    <text evidence="2">The sequence shown here is derived from an EMBL/GenBank/DDBJ whole genome shotgun (WGS) entry which is preliminary data.</text>
</comment>
<feature type="region of interest" description="Disordered" evidence="1">
    <location>
        <begin position="77"/>
        <end position="110"/>
    </location>
</feature>
<gene>
    <name evidence="2" type="ORF">P7K49_032006</name>
</gene>
<feature type="compositionally biased region" description="Basic and acidic residues" evidence="1">
    <location>
        <begin position="77"/>
        <end position="90"/>
    </location>
</feature>
<evidence type="ECO:0000313" key="3">
    <source>
        <dbReference type="Proteomes" id="UP001266305"/>
    </source>
</evidence>
<accession>A0ABQ9TXY0</accession>